<organism evidence="2 3">
    <name type="scientific">Rhodovulum visakhapatnamense</name>
    <dbReference type="NCBI Taxonomy" id="364297"/>
    <lineage>
        <taxon>Bacteria</taxon>
        <taxon>Pseudomonadati</taxon>
        <taxon>Pseudomonadota</taxon>
        <taxon>Alphaproteobacteria</taxon>
        <taxon>Rhodobacterales</taxon>
        <taxon>Paracoccaceae</taxon>
        <taxon>Rhodovulum</taxon>
    </lineage>
</organism>
<dbReference type="Proteomes" id="UP000635853">
    <property type="component" value="Unassembled WGS sequence"/>
</dbReference>
<feature type="transmembrane region" description="Helical" evidence="1">
    <location>
        <begin position="38"/>
        <end position="58"/>
    </location>
</feature>
<keyword evidence="1" id="KW-0812">Transmembrane</keyword>
<accession>A0ABS1RFT1</accession>
<keyword evidence="3" id="KW-1185">Reference proteome</keyword>
<name>A0ABS1RFT1_9RHOB</name>
<proteinExistence type="predicted"/>
<reference evidence="3" key="1">
    <citation type="submission" date="2021-01" db="EMBL/GenBank/DDBJ databases">
        <title>Draft genomes of Rhodovulum sulfidophilum.</title>
        <authorList>
            <person name="Guzman M.S."/>
        </authorList>
    </citation>
    <scope>NUCLEOTIDE SEQUENCE [LARGE SCALE GENOMIC DNA]</scope>
    <source>
        <strain evidence="3">AB19</strain>
    </source>
</reference>
<keyword evidence="1" id="KW-0472">Membrane</keyword>
<comment type="caution">
    <text evidence="2">The sequence shown here is derived from an EMBL/GenBank/DDBJ whole genome shotgun (WGS) entry which is preliminary data.</text>
</comment>
<dbReference type="EMBL" id="JAESIL010000033">
    <property type="protein sequence ID" value="MBL3578390.1"/>
    <property type="molecule type" value="Genomic_DNA"/>
</dbReference>
<gene>
    <name evidence="2" type="ORF">JMJ92_09515</name>
</gene>
<evidence type="ECO:0000313" key="2">
    <source>
        <dbReference type="EMBL" id="MBL3578390.1"/>
    </source>
</evidence>
<sequence length="195" mass="21340">MSGLTAVTLLVATLIAFVAMLVGLAMLLFRPGRRKRGLTIFLATPVIWVWAMIAMISWSSQRAGFEGFMDQNEARSAGIEDPVEWAAIRAERAAEQEGIAAEAKAAAEAEDRRKGFHCLSGRDGAHPAFKRIVKNSMREPDSFEHVKTGVGPATNGWHTVRMVYRARNGFGGMNVGEAVGRYRNDDCSVEVLSLE</sequence>
<protein>
    <submittedName>
        <fullName evidence="2">Uncharacterized protein</fullName>
    </submittedName>
</protein>
<dbReference type="RefSeq" id="WP_075783996.1">
    <property type="nucleotide sequence ID" value="NZ_JAESIL010000033.1"/>
</dbReference>
<evidence type="ECO:0000256" key="1">
    <source>
        <dbReference type="SAM" id="Phobius"/>
    </source>
</evidence>
<feature type="transmembrane region" description="Helical" evidence="1">
    <location>
        <begin position="6"/>
        <end position="29"/>
    </location>
</feature>
<evidence type="ECO:0000313" key="3">
    <source>
        <dbReference type="Proteomes" id="UP000635853"/>
    </source>
</evidence>
<keyword evidence="1" id="KW-1133">Transmembrane helix</keyword>